<evidence type="ECO:0000256" key="1">
    <source>
        <dbReference type="SAM" id="Phobius"/>
    </source>
</evidence>
<dbReference type="RefSeq" id="WP_177170766.1">
    <property type="nucleotide sequence ID" value="NZ_FOJA01000001.1"/>
</dbReference>
<feature type="transmembrane region" description="Helical" evidence="1">
    <location>
        <begin position="109"/>
        <end position="129"/>
    </location>
</feature>
<keyword evidence="1" id="KW-0472">Membrane</keyword>
<feature type="transmembrane region" description="Helical" evidence="1">
    <location>
        <begin position="170"/>
        <end position="189"/>
    </location>
</feature>
<sequence>MTTYTLERSARASGVAAVVVSFAGILAAVASAPWFSWTANDLSDLGVAGGLTAGLFNYSLVAAGVLALPFAWWLAATATSRFGVLTAAGFAVTGACMAGVGLFPSDTDLHYPVAVGTYLGLTYTLALDASDAAVAGSARRALAGIWGALGHVTMWLVWGVVGFAAGVSGLALPEVGGSLLLAAWVVATARGRSQASGRRAGGNPER</sequence>
<proteinExistence type="predicted"/>
<dbReference type="InterPro" id="IPR009339">
    <property type="entry name" value="DUF998"/>
</dbReference>
<evidence type="ECO:0000313" key="3">
    <source>
        <dbReference type="Proteomes" id="UP000198518"/>
    </source>
</evidence>
<dbReference type="EMBL" id="FOJA01000001">
    <property type="protein sequence ID" value="SEV99283.1"/>
    <property type="molecule type" value="Genomic_DNA"/>
</dbReference>
<accession>A0A1I0ND25</accession>
<feature type="transmembrane region" description="Helical" evidence="1">
    <location>
        <begin position="141"/>
        <end position="164"/>
    </location>
</feature>
<dbReference type="PANTHER" id="PTHR42241">
    <property type="entry name" value="HYPOTHETICAL MEMBRANE PROTEIN, CONSERVED, DUF998 FAMILY"/>
    <property type="match status" value="1"/>
</dbReference>
<feature type="transmembrane region" description="Helical" evidence="1">
    <location>
        <begin position="12"/>
        <end position="35"/>
    </location>
</feature>
<keyword evidence="3" id="KW-1185">Reference proteome</keyword>
<dbReference type="AlphaFoldDB" id="A0A1I0ND25"/>
<feature type="transmembrane region" description="Helical" evidence="1">
    <location>
        <begin position="82"/>
        <end position="103"/>
    </location>
</feature>
<keyword evidence="1" id="KW-1133">Transmembrane helix</keyword>
<organism evidence="2 3">
    <name type="scientific">Halobacterium jilantaiense</name>
    <dbReference type="NCBI Taxonomy" id="355548"/>
    <lineage>
        <taxon>Archaea</taxon>
        <taxon>Methanobacteriati</taxon>
        <taxon>Methanobacteriota</taxon>
        <taxon>Stenosarchaea group</taxon>
        <taxon>Halobacteria</taxon>
        <taxon>Halobacteriales</taxon>
        <taxon>Halobacteriaceae</taxon>
        <taxon>Halobacterium</taxon>
    </lineage>
</organism>
<dbReference type="Pfam" id="PF06197">
    <property type="entry name" value="DUF998"/>
    <property type="match status" value="1"/>
</dbReference>
<protein>
    <submittedName>
        <fullName evidence="2">Hypothetical membrane protein</fullName>
    </submittedName>
</protein>
<feature type="transmembrane region" description="Helical" evidence="1">
    <location>
        <begin position="55"/>
        <end position="75"/>
    </location>
</feature>
<reference evidence="2 3" key="1">
    <citation type="submission" date="2016-10" db="EMBL/GenBank/DDBJ databases">
        <authorList>
            <person name="de Groot N.N."/>
        </authorList>
    </citation>
    <scope>NUCLEOTIDE SEQUENCE [LARGE SCALE GENOMIC DNA]</scope>
    <source>
        <strain evidence="2 3">CGMCC 1.5337</strain>
    </source>
</reference>
<gene>
    <name evidence="2" type="ORF">SAMN04487945_0787</name>
</gene>
<evidence type="ECO:0000313" key="2">
    <source>
        <dbReference type="EMBL" id="SEV99283.1"/>
    </source>
</evidence>
<keyword evidence="1" id="KW-0812">Transmembrane</keyword>
<dbReference type="OrthoDB" id="103507at2157"/>
<dbReference type="STRING" id="355548.SAMN04487945_0787"/>
<name>A0A1I0ND25_9EURY</name>
<dbReference type="PANTHER" id="PTHR42241:SF2">
    <property type="entry name" value="HYPOTHETICAL MEMBRANE PROTEIN, CONSERVED, DUF998 FAMILY"/>
    <property type="match status" value="1"/>
</dbReference>
<dbReference type="Proteomes" id="UP000198518">
    <property type="component" value="Unassembled WGS sequence"/>
</dbReference>